<evidence type="ECO:0000313" key="1">
    <source>
        <dbReference type="EMBL" id="GJT87526.1"/>
    </source>
</evidence>
<proteinExistence type="predicted"/>
<organism evidence="1 2">
    <name type="scientific">Tanacetum coccineum</name>
    <dbReference type="NCBI Taxonomy" id="301880"/>
    <lineage>
        <taxon>Eukaryota</taxon>
        <taxon>Viridiplantae</taxon>
        <taxon>Streptophyta</taxon>
        <taxon>Embryophyta</taxon>
        <taxon>Tracheophyta</taxon>
        <taxon>Spermatophyta</taxon>
        <taxon>Magnoliopsida</taxon>
        <taxon>eudicotyledons</taxon>
        <taxon>Gunneridae</taxon>
        <taxon>Pentapetalae</taxon>
        <taxon>asterids</taxon>
        <taxon>campanulids</taxon>
        <taxon>Asterales</taxon>
        <taxon>Asteraceae</taxon>
        <taxon>Asteroideae</taxon>
        <taxon>Anthemideae</taxon>
        <taxon>Anthemidinae</taxon>
        <taxon>Tanacetum</taxon>
    </lineage>
</organism>
<evidence type="ECO:0000313" key="2">
    <source>
        <dbReference type="Proteomes" id="UP001151760"/>
    </source>
</evidence>
<dbReference type="Proteomes" id="UP001151760">
    <property type="component" value="Unassembled WGS sequence"/>
</dbReference>
<reference evidence="1" key="1">
    <citation type="journal article" date="2022" name="Int. J. Mol. Sci.">
        <title>Draft Genome of Tanacetum Coccineum: Genomic Comparison of Closely Related Tanacetum-Family Plants.</title>
        <authorList>
            <person name="Yamashiro T."/>
            <person name="Shiraishi A."/>
            <person name="Nakayama K."/>
            <person name="Satake H."/>
        </authorList>
    </citation>
    <scope>NUCLEOTIDE SEQUENCE</scope>
</reference>
<accession>A0ABQ5HI15</accession>
<reference evidence="1" key="2">
    <citation type="submission" date="2022-01" db="EMBL/GenBank/DDBJ databases">
        <authorList>
            <person name="Yamashiro T."/>
            <person name="Shiraishi A."/>
            <person name="Satake H."/>
            <person name="Nakayama K."/>
        </authorList>
    </citation>
    <scope>NUCLEOTIDE SEQUENCE</scope>
</reference>
<gene>
    <name evidence="1" type="ORF">Tco_1069243</name>
</gene>
<name>A0ABQ5HI15_9ASTR</name>
<protein>
    <submittedName>
        <fullName evidence="1">Uncharacterized protein</fullName>
    </submittedName>
</protein>
<dbReference type="EMBL" id="BQNB010019646">
    <property type="protein sequence ID" value="GJT87526.1"/>
    <property type="molecule type" value="Genomic_DNA"/>
</dbReference>
<keyword evidence="2" id="KW-1185">Reference proteome</keyword>
<sequence>MWVFEILVPPFGSLDWQGPDVTPWICLGKTDVWVSHVLMSNYVISDYWKHMGCKMKTTDEEDEDEVMDHQGDEVMTTKDVWTCYFIQGTFPVGQSLFHLG</sequence>
<comment type="caution">
    <text evidence="1">The sequence shown here is derived from an EMBL/GenBank/DDBJ whole genome shotgun (WGS) entry which is preliminary data.</text>
</comment>